<dbReference type="Proteomes" id="UP000821837">
    <property type="component" value="Unassembled WGS sequence"/>
</dbReference>
<proteinExistence type="predicted"/>
<accession>A0A9D4PBH8</accession>
<name>A0A9D4PBH8_RHISA</name>
<evidence type="ECO:0000313" key="2">
    <source>
        <dbReference type="Proteomes" id="UP000821837"/>
    </source>
</evidence>
<evidence type="ECO:0008006" key="3">
    <source>
        <dbReference type="Google" id="ProtNLM"/>
    </source>
</evidence>
<evidence type="ECO:0000313" key="1">
    <source>
        <dbReference type="EMBL" id="KAH7934882.1"/>
    </source>
</evidence>
<sequence length="136" mass="15378">MGLTILTDPAHPTRIGNTVTRDTCPHLTLTKNIRYADWLNTEETLGSDHCIVITITRTHPLTRPYHQAILPYWTEFRSAYSNSTPIAHRGYNTCRRFNFQRPRRRWTATSCISGRLGTALSADGADRNTTDSSKSA</sequence>
<dbReference type="EMBL" id="JABSTV010001255">
    <property type="protein sequence ID" value="KAH7934882.1"/>
    <property type="molecule type" value="Genomic_DNA"/>
</dbReference>
<gene>
    <name evidence="1" type="ORF">HPB52_001746</name>
</gene>
<keyword evidence="2" id="KW-1185">Reference proteome</keyword>
<dbReference type="AlphaFoldDB" id="A0A9D4PBH8"/>
<protein>
    <recommendedName>
        <fullName evidence="3">Tick transposon</fullName>
    </recommendedName>
</protein>
<reference evidence="1" key="2">
    <citation type="submission" date="2021-09" db="EMBL/GenBank/DDBJ databases">
        <authorList>
            <person name="Jia N."/>
            <person name="Wang J."/>
            <person name="Shi W."/>
            <person name="Du L."/>
            <person name="Sun Y."/>
            <person name="Zhan W."/>
            <person name="Jiang J."/>
            <person name="Wang Q."/>
            <person name="Zhang B."/>
            <person name="Ji P."/>
            <person name="Sakyi L.B."/>
            <person name="Cui X."/>
            <person name="Yuan T."/>
            <person name="Jiang B."/>
            <person name="Yang W."/>
            <person name="Lam T.T.-Y."/>
            <person name="Chang Q."/>
            <person name="Ding S."/>
            <person name="Wang X."/>
            <person name="Zhu J."/>
            <person name="Ruan X."/>
            <person name="Zhao L."/>
            <person name="Wei J."/>
            <person name="Que T."/>
            <person name="Du C."/>
            <person name="Cheng J."/>
            <person name="Dai P."/>
            <person name="Han X."/>
            <person name="Huang E."/>
            <person name="Gao Y."/>
            <person name="Liu J."/>
            <person name="Shao H."/>
            <person name="Ye R."/>
            <person name="Li L."/>
            <person name="Wei W."/>
            <person name="Wang X."/>
            <person name="Wang C."/>
            <person name="Huo Q."/>
            <person name="Li W."/>
            <person name="Guo W."/>
            <person name="Chen H."/>
            <person name="Chen S."/>
            <person name="Zhou L."/>
            <person name="Zhou L."/>
            <person name="Ni X."/>
            <person name="Tian J."/>
            <person name="Zhou Y."/>
            <person name="Sheng Y."/>
            <person name="Liu T."/>
            <person name="Pan Y."/>
            <person name="Xia L."/>
            <person name="Li J."/>
            <person name="Zhao F."/>
            <person name="Cao W."/>
        </authorList>
    </citation>
    <scope>NUCLEOTIDE SEQUENCE</scope>
    <source>
        <strain evidence="1">Rsan-2018</strain>
        <tissue evidence="1">Larvae</tissue>
    </source>
</reference>
<comment type="caution">
    <text evidence="1">The sequence shown here is derived from an EMBL/GenBank/DDBJ whole genome shotgun (WGS) entry which is preliminary data.</text>
</comment>
<reference evidence="1" key="1">
    <citation type="journal article" date="2020" name="Cell">
        <title>Large-Scale Comparative Analyses of Tick Genomes Elucidate Their Genetic Diversity and Vector Capacities.</title>
        <authorList>
            <consortium name="Tick Genome and Microbiome Consortium (TIGMIC)"/>
            <person name="Jia N."/>
            <person name="Wang J."/>
            <person name="Shi W."/>
            <person name="Du L."/>
            <person name="Sun Y."/>
            <person name="Zhan W."/>
            <person name="Jiang J.F."/>
            <person name="Wang Q."/>
            <person name="Zhang B."/>
            <person name="Ji P."/>
            <person name="Bell-Sakyi L."/>
            <person name="Cui X.M."/>
            <person name="Yuan T.T."/>
            <person name="Jiang B.G."/>
            <person name="Yang W.F."/>
            <person name="Lam T.T."/>
            <person name="Chang Q.C."/>
            <person name="Ding S.J."/>
            <person name="Wang X.J."/>
            <person name="Zhu J.G."/>
            <person name="Ruan X.D."/>
            <person name="Zhao L."/>
            <person name="Wei J.T."/>
            <person name="Ye R.Z."/>
            <person name="Que T.C."/>
            <person name="Du C.H."/>
            <person name="Zhou Y.H."/>
            <person name="Cheng J.X."/>
            <person name="Dai P.F."/>
            <person name="Guo W.B."/>
            <person name="Han X.H."/>
            <person name="Huang E.J."/>
            <person name="Li L.F."/>
            <person name="Wei W."/>
            <person name="Gao Y.C."/>
            <person name="Liu J.Z."/>
            <person name="Shao H.Z."/>
            <person name="Wang X."/>
            <person name="Wang C.C."/>
            <person name="Yang T.C."/>
            <person name="Huo Q.B."/>
            <person name="Li W."/>
            <person name="Chen H.Y."/>
            <person name="Chen S.E."/>
            <person name="Zhou L.G."/>
            <person name="Ni X.B."/>
            <person name="Tian J.H."/>
            <person name="Sheng Y."/>
            <person name="Liu T."/>
            <person name="Pan Y.S."/>
            <person name="Xia L.Y."/>
            <person name="Li J."/>
            <person name="Zhao F."/>
            <person name="Cao W.C."/>
        </authorList>
    </citation>
    <scope>NUCLEOTIDE SEQUENCE</scope>
    <source>
        <strain evidence="1">Rsan-2018</strain>
    </source>
</reference>
<dbReference type="VEuPathDB" id="VectorBase:RSAN_027653"/>
<organism evidence="1 2">
    <name type="scientific">Rhipicephalus sanguineus</name>
    <name type="common">Brown dog tick</name>
    <name type="synonym">Ixodes sanguineus</name>
    <dbReference type="NCBI Taxonomy" id="34632"/>
    <lineage>
        <taxon>Eukaryota</taxon>
        <taxon>Metazoa</taxon>
        <taxon>Ecdysozoa</taxon>
        <taxon>Arthropoda</taxon>
        <taxon>Chelicerata</taxon>
        <taxon>Arachnida</taxon>
        <taxon>Acari</taxon>
        <taxon>Parasitiformes</taxon>
        <taxon>Ixodida</taxon>
        <taxon>Ixodoidea</taxon>
        <taxon>Ixodidae</taxon>
        <taxon>Rhipicephalinae</taxon>
        <taxon>Rhipicephalus</taxon>
        <taxon>Rhipicephalus</taxon>
    </lineage>
</organism>